<reference evidence="10" key="1">
    <citation type="submission" date="2021-04" db="EMBL/GenBank/DDBJ databases">
        <title>Genome sequence of Woronichinia naegeliana from Washington state freshwater lake bloom.</title>
        <authorList>
            <person name="Dreher T.W."/>
        </authorList>
    </citation>
    <scope>NUCLEOTIDE SEQUENCE</scope>
    <source>
        <strain evidence="10">WA131</strain>
    </source>
</reference>
<evidence type="ECO:0000313" key="10">
    <source>
        <dbReference type="EMBL" id="UXE58466.1"/>
    </source>
</evidence>
<evidence type="ECO:0000256" key="7">
    <source>
        <dbReference type="ARBA" id="ARBA00023136"/>
    </source>
</evidence>
<organism evidence="10">
    <name type="scientific">Woronichinia naegeliana WA131</name>
    <dbReference type="NCBI Taxonomy" id="2824559"/>
    <lineage>
        <taxon>Bacteria</taxon>
        <taxon>Bacillati</taxon>
        <taxon>Cyanobacteriota</taxon>
        <taxon>Cyanophyceae</taxon>
        <taxon>Synechococcales</taxon>
        <taxon>Coelosphaeriaceae</taxon>
        <taxon>Woronichinia</taxon>
    </lineage>
</organism>
<gene>
    <name evidence="10" type="ORF">KA717_20595</name>
</gene>
<evidence type="ECO:0000256" key="3">
    <source>
        <dbReference type="ARBA" id="ARBA00022676"/>
    </source>
</evidence>
<feature type="transmembrane region" description="Helical" evidence="8">
    <location>
        <begin position="239"/>
        <end position="258"/>
    </location>
</feature>
<dbReference type="PANTHER" id="PTHR33908">
    <property type="entry name" value="MANNOSYLTRANSFERASE YKCB-RELATED"/>
    <property type="match status" value="1"/>
</dbReference>
<keyword evidence="4" id="KW-0808">Transferase</keyword>
<evidence type="ECO:0000259" key="9">
    <source>
        <dbReference type="Pfam" id="PF13231"/>
    </source>
</evidence>
<dbReference type="GO" id="GO:0009103">
    <property type="term" value="P:lipopolysaccharide biosynthetic process"/>
    <property type="evidence" value="ECO:0007669"/>
    <property type="project" value="UniProtKB-ARBA"/>
</dbReference>
<feature type="transmembrane region" description="Helical" evidence="8">
    <location>
        <begin position="136"/>
        <end position="154"/>
    </location>
</feature>
<feature type="transmembrane region" description="Helical" evidence="8">
    <location>
        <begin position="20"/>
        <end position="39"/>
    </location>
</feature>
<feature type="domain" description="Glycosyltransferase RgtA/B/C/D-like" evidence="9">
    <location>
        <begin position="78"/>
        <end position="252"/>
    </location>
</feature>
<dbReference type="Pfam" id="PF13231">
    <property type="entry name" value="PMT_2"/>
    <property type="match status" value="1"/>
</dbReference>
<dbReference type="GO" id="GO:0010041">
    <property type="term" value="P:response to iron(III) ion"/>
    <property type="evidence" value="ECO:0007669"/>
    <property type="project" value="TreeGrafter"/>
</dbReference>
<name>A0A977PTA8_9CYAN</name>
<protein>
    <submittedName>
        <fullName evidence="10">Glycosyltransferase family 39 protein</fullName>
    </submittedName>
</protein>
<evidence type="ECO:0000256" key="8">
    <source>
        <dbReference type="SAM" id="Phobius"/>
    </source>
</evidence>
<dbReference type="AlphaFoldDB" id="A0A977PTA8"/>
<evidence type="ECO:0000256" key="4">
    <source>
        <dbReference type="ARBA" id="ARBA00022679"/>
    </source>
</evidence>
<feature type="transmembrane region" description="Helical" evidence="8">
    <location>
        <begin position="102"/>
        <end position="124"/>
    </location>
</feature>
<feature type="transmembrane region" description="Helical" evidence="8">
    <location>
        <begin position="199"/>
        <end position="227"/>
    </location>
</feature>
<dbReference type="Proteomes" id="UP001065613">
    <property type="component" value="Chromosome"/>
</dbReference>
<comment type="subcellular location">
    <subcellularLocation>
        <location evidence="1">Cell membrane</location>
        <topology evidence="1">Multi-pass membrane protein</topology>
    </subcellularLocation>
</comment>
<keyword evidence="7 8" id="KW-0472">Membrane</keyword>
<evidence type="ECO:0000256" key="1">
    <source>
        <dbReference type="ARBA" id="ARBA00004651"/>
    </source>
</evidence>
<keyword evidence="6 8" id="KW-1133">Transmembrane helix</keyword>
<dbReference type="KEGG" id="wna:KA717_20595"/>
<proteinExistence type="predicted"/>
<feature type="transmembrane region" description="Helical" evidence="8">
    <location>
        <begin position="461"/>
        <end position="482"/>
    </location>
</feature>
<feature type="transmembrane region" description="Helical" evidence="8">
    <location>
        <begin position="333"/>
        <end position="352"/>
    </location>
</feature>
<feature type="transmembrane region" description="Helical" evidence="8">
    <location>
        <begin position="78"/>
        <end position="95"/>
    </location>
</feature>
<dbReference type="InterPro" id="IPR050297">
    <property type="entry name" value="LipidA_mod_glycosyltrf_83"/>
</dbReference>
<accession>A0A977PTA8</accession>
<feature type="transmembrane region" description="Helical" evidence="8">
    <location>
        <begin position="161"/>
        <end position="179"/>
    </location>
</feature>
<feature type="transmembrane region" description="Helical" evidence="8">
    <location>
        <begin position="387"/>
        <end position="412"/>
    </location>
</feature>
<dbReference type="InterPro" id="IPR038731">
    <property type="entry name" value="RgtA/B/C-like"/>
</dbReference>
<evidence type="ECO:0000256" key="6">
    <source>
        <dbReference type="ARBA" id="ARBA00022989"/>
    </source>
</evidence>
<sequence length="596" mass="68141">MKNSLVVWWQTFEQKPQQCWLISLAWLLLLSWVAFLWNIGVLGVMDKTEALFVEVAHQMYLTNDWITPHWNGQTFFDYPVWGYWLVALSFKLFGVSEWAPRLPVALCAIAVVWLSFYTLRFWGFFLGEKTESTRSLWIRAWLGAGILALNPGWVGWGRTSVTDMFLSSAIALTMLSFYLGYVNSERPKVQKIWYGLTPVFAAIAVLAKGPVGLLLPSLAIAAFLGYVGQWQAVWREVKGLLLAMIVIFCGIAVPWYALATQANGLTFLNSFLGFSNFQRFTSVLYRHAGPWYFYLPWCFILLLPWSTFLPLTLARLQFWRRKVWQHSPRDRQLGLFCFFWFILILLFFSSAATKLAGYILPIVPAGAIMITLFWSEEISLAPTKIKYSWAFFASGIFNFILLLVMAIAAFISPQFVGSDPAYPNFAQVLSESGLPIVFSLILSLATLLMGVSLFHKPFRAWLWSANLVGFLGTMIFVIPSLAPIMDSQRQQPFRELSQIAGQTVKPKECIFVMGYPRYSLVYYSQHPATFLDDVPYAIELLQKENDPNPLATVLIVTDPQLLERFKLKQEDYQLIAKKGVYHLIRVPKSILIRRSQ</sequence>
<dbReference type="GO" id="GO:0005886">
    <property type="term" value="C:plasma membrane"/>
    <property type="evidence" value="ECO:0007669"/>
    <property type="project" value="UniProtKB-SubCell"/>
</dbReference>
<evidence type="ECO:0000256" key="5">
    <source>
        <dbReference type="ARBA" id="ARBA00022692"/>
    </source>
</evidence>
<dbReference type="GO" id="GO:0016763">
    <property type="term" value="F:pentosyltransferase activity"/>
    <property type="evidence" value="ECO:0007669"/>
    <property type="project" value="TreeGrafter"/>
</dbReference>
<dbReference type="PANTHER" id="PTHR33908:SF3">
    <property type="entry name" value="UNDECAPRENYL PHOSPHATE-ALPHA-4-AMINO-4-DEOXY-L-ARABINOSE ARABINOSYL TRANSFERASE"/>
    <property type="match status" value="1"/>
</dbReference>
<keyword evidence="5 8" id="KW-0812">Transmembrane</keyword>
<feature type="transmembrane region" description="Helical" evidence="8">
    <location>
        <begin position="291"/>
        <end position="313"/>
    </location>
</feature>
<feature type="transmembrane region" description="Helical" evidence="8">
    <location>
        <begin position="432"/>
        <end position="454"/>
    </location>
</feature>
<evidence type="ECO:0000256" key="2">
    <source>
        <dbReference type="ARBA" id="ARBA00022475"/>
    </source>
</evidence>
<keyword evidence="3" id="KW-0328">Glycosyltransferase</keyword>
<keyword evidence="2" id="KW-1003">Cell membrane</keyword>
<feature type="transmembrane region" description="Helical" evidence="8">
    <location>
        <begin position="358"/>
        <end position="375"/>
    </location>
</feature>
<dbReference type="EMBL" id="CP073041">
    <property type="protein sequence ID" value="UXE58466.1"/>
    <property type="molecule type" value="Genomic_DNA"/>
</dbReference>